<evidence type="ECO:0000313" key="2">
    <source>
        <dbReference type="Proteomes" id="UP000593561"/>
    </source>
</evidence>
<protein>
    <submittedName>
        <fullName evidence="1">Uncharacterized protein</fullName>
    </submittedName>
</protein>
<name>A0A7J8SGR8_GOSDV</name>
<dbReference type="Proteomes" id="UP000593561">
    <property type="component" value="Unassembled WGS sequence"/>
</dbReference>
<dbReference type="AlphaFoldDB" id="A0A7J8SGR8"/>
<evidence type="ECO:0000313" key="1">
    <source>
        <dbReference type="EMBL" id="MBA0625288.1"/>
    </source>
</evidence>
<comment type="caution">
    <text evidence="1">The sequence shown here is derived from an EMBL/GenBank/DDBJ whole genome shotgun (WGS) entry which is preliminary data.</text>
</comment>
<proteinExistence type="predicted"/>
<reference evidence="1 2" key="1">
    <citation type="journal article" date="2019" name="Genome Biol. Evol.">
        <title>Insights into the evolution of the New World diploid cottons (Gossypium, subgenus Houzingenia) based on genome sequencing.</title>
        <authorList>
            <person name="Grover C.E."/>
            <person name="Arick M.A. 2nd"/>
            <person name="Thrash A."/>
            <person name="Conover J.L."/>
            <person name="Sanders W.S."/>
            <person name="Peterson D.G."/>
            <person name="Frelichowski J.E."/>
            <person name="Scheffler J.A."/>
            <person name="Scheffler B.E."/>
            <person name="Wendel J.F."/>
        </authorList>
    </citation>
    <scope>NUCLEOTIDE SEQUENCE [LARGE SCALE GENOMIC DNA]</scope>
    <source>
        <strain evidence="1">27</strain>
        <tissue evidence="1">Leaf</tissue>
    </source>
</reference>
<sequence>MVPHLQIRKKKMDDGIEQISTSITDVAMLLGENIRTVGLKLSRSIALEKDERYRALRKIPNHQCKCSFF</sequence>
<dbReference type="EMBL" id="JABFAC010000009">
    <property type="protein sequence ID" value="MBA0625288.1"/>
    <property type="molecule type" value="Genomic_DNA"/>
</dbReference>
<keyword evidence="2" id="KW-1185">Reference proteome</keyword>
<organism evidence="1 2">
    <name type="scientific">Gossypium davidsonii</name>
    <name type="common">Davidson's cotton</name>
    <name type="synonym">Gossypium klotzschianum subsp. davidsonii</name>
    <dbReference type="NCBI Taxonomy" id="34287"/>
    <lineage>
        <taxon>Eukaryota</taxon>
        <taxon>Viridiplantae</taxon>
        <taxon>Streptophyta</taxon>
        <taxon>Embryophyta</taxon>
        <taxon>Tracheophyta</taxon>
        <taxon>Spermatophyta</taxon>
        <taxon>Magnoliopsida</taxon>
        <taxon>eudicotyledons</taxon>
        <taxon>Gunneridae</taxon>
        <taxon>Pentapetalae</taxon>
        <taxon>rosids</taxon>
        <taxon>malvids</taxon>
        <taxon>Malvales</taxon>
        <taxon>Malvaceae</taxon>
        <taxon>Malvoideae</taxon>
        <taxon>Gossypium</taxon>
    </lineage>
</organism>
<accession>A0A7J8SGR8</accession>
<gene>
    <name evidence="1" type="ORF">Godav_010502</name>
</gene>